<dbReference type="KEGG" id="mlr:MELLADRAFT_66747"/>
<reference evidence="2" key="1">
    <citation type="journal article" date="2011" name="Proc. Natl. Acad. Sci. U.S.A.">
        <title>Obligate biotrophy features unraveled by the genomic analysis of rust fungi.</title>
        <authorList>
            <person name="Duplessis S."/>
            <person name="Cuomo C.A."/>
            <person name="Lin Y.-C."/>
            <person name="Aerts A."/>
            <person name="Tisserant E."/>
            <person name="Veneault-Fourrey C."/>
            <person name="Joly D.L."/>
            <person name="Hacquard S."/>
            <person name="Amselem J."/>
            <person name="Cantarel B.L."/>
            <person name="Chiu R."/>
            <person name="Coutinho P.M."/>
            <person name="Feau N."/>
            <person name="Field M."/>
            <person name="Frey P."/>
            <person name="Gelhaye E."/>
            <person name="Goldberg J."/>
            <person name="Grabherr M.G."/>
            <person name="Kodira C.D."/>
            <person name="Kohler A."/>
            <person name="Kuees U."/>
            <person name="Lindquist E.A."/>
            <person name="Lucas S.M."/>
            <person name="Mago R."/>
            <person name="Mauceli E."/>
            <person name="Morin E."/>
            <person name="Murat C."/>
            <person name="Pangilinan J.L."/>
            <person name="Park R."/>
            <person name="Pearson M."/>
            <person name="Quesneville H."/>
            <person name="Rouhier N."/>
            <person name="Sakthikumar S."/>
            <person name="Salamov A.A."/>
            <person name="Schmutz J."/>
            <person name="Selles B."/>
            <person name="Shapiro H."/>
            <person name="Tanguay P."/>
            <person name="Tuskan G.A."/>
            <person name="Henrissat B."/>
            <person name="Van de Peer Y."/>
            <person name="Rouze P."/>
            <person name="Ellis J.G."/>
            <person name="Dodds P.N."/>
            <person name="Schein J.E."/>
            <person name="Zhong S."/>
            <person name="Hamelin R.C."/>
            <person name="Grigoriev I.V."/>
            <person name="Szabo L.J."/>
            <person name="Martin F."/>
        </authorList>
    </citation>
    <scope>NUCLEOTIDE SEQUENCE [LARGE SCALE GENOMIC DNA]</scope>
    <source>
        <strain evidence="2">98AG31 / pathotype 3-4-7</strain>
    </source>
</reference>
<dbReference type="Proteomes" id="UP000001072">
    <property type="component" value="Unassembled WGS sequence"/>
</dbReference>
<dbReference type="VEuPathDB" id="FungiDB:MELLADRAFT_66747"/>
<dbReference type="GeneID" id="18930689"/>
<dbReference type="RefSeq" id="XP_007414977.1">
    <property type="nucleotide sequence ID" value="XM_007414915.1"/>
</dbReference>
<dbReference type="InParanoid" id="F4S0F1"/>
<evidence type="ECO:0000313" key="2">
    <source>
        <dbReference type="Proteomes" id="UP000001072"/>
    </source>
</evidence>
<keyword evidence="2" id="KW-1185">Reference proteome</keyword>
<dbReference type="AlphaFoldDB" id="F4S0F1"/>
<evidence type="ECO:0000313" key="1">
    <source>
        <dbReference type="EMBL" id="EGG01877.1"/>
    </source>
</evidence>
<sequence length="427" mass="48026">MDDSSSGFMLSDEQILTEGLDGLSETGSFGYFDDNTDLALAFENMDLDGLSRESKAYTNNKTEDMYADKESEIESSDEALSEFEVDDEEEDFSYIFSDKGNLKLLHDAIKQVQLPTWIGRVPNGIGSAEGGKLKAAEWVILFQTMIIPALILIAHNRGTDLSDVLAPKAVHNTLHLISVLDIIRQLEVSDDDVKSLTYHLKQYRQGLSHLFGSFPILPNHHMSLHIPRVLKMFGPAPQWSAWSFERLNGALTQIPNNNHPDDQELTLLKKWNTAQNMRSIFPVLCKGLPTKASNLLLKLSMPKRTWGSVSQGLQPQGEVSSNYAYAPQKSEGLSYESHERLVSRMNEISEERVLIAMNAYKVKNKTANILPLSRWVNQLSSVDVDNIKYTVKHKSISNSTVLYQVKNTKKRNEVVCGQIEEIFTTMV</sequence>
<accession>F4S0F1</accession>
<organism evidence="2">
    <name type="scientific">Melampsora larici-populina (strain 98AG31 / pathotype 3-4-7)</name>
    <name type="common">Poplar leaf rust fungus</name>
    <dbReference type="NCBI Taxonomy" id="747676"/>
    <lineage>
        <taxon>Eukaryota</taxon>
        <taxon>Fungi</taxon>
        <taxon>Dikarya</taxon>
        <taxon>Basidiomycota</taxon>
        <taxon>Pucciniomycotina</taxon>
        <taxon>Pucciniomycetes</taxon>
        <taxon>Pucciniales</taxon>
        <taxon>Melampsoraceae</taxon>
        <taxon>Melampsora</taxon>
    </lineage>
</organism>
<dbReference type="OrthoDB" id="3247418at2759"/>
<gene>
    <name evidence="1" type="ORF">MELLADRAFT_66747</name>
</gene>
<dbReference type="EMBL" id="GL883135">
    <property type="protein sequence ID" value="EGG01877.1"/>
    <property type="molecule type" value="Genomic_DNA"/>
</dbReference>
<protein>
    <submittedName>
        <fullName evidence="1">Uncharacterized protein</fullName>
    </submittedName>
</protein>
<dbReference type="HOGENOM" id="CLU_642631_0_0_1"/>
<name>F4S0F1_MELLP</name>
<proteinExistence type="predicted"/>